<evidence type="ECO:0000313" key="1">
    <source>
        <dbReference type="EMBL" id="GAI45572.1"/>
    </source>
</evidence>
<name>X1NNJ0_9ZZZZ</name>
<reference evidence="1" key="1">
    <citation type="journal article" date="2014" name="Front. Microbiol.">
        <title>High frequency of phylogenetically diverse reductive dehalogenase-homologous genes in deep subseafloor sedimentary metagenomes.</title>
        <authorList>
            <person name="Kawai M."/>
            <person name="Futagami T."/>
            <person name="Toyoda A."/>
            <person name="Takaki Y."/>
            <person name="Nishi S."/>
            <person name="Hori S."/>
            <person name="Arai W."/>
            <person name="Tsubouchi T."/>
            <person name="Morono Y."/>
            <person name="Uchiyama I."/>
            <person name="Ito T."/>
            <person name="Fujiyama A."/>
            <person name="Inagaki F."/>
            <person name="Takami H."/>
        </authorList>
    </citation>
    <scope>NUCLEOTIDE SEQUENCE</scope>
    <source>
        <strain evidence="1">Expedition CK06-06</strain>
    </source>
</reference>
<sequence length="51" mass="6313">MKKNAVENIAKRIYTDWNKGEFSWEELPEYRKDAYREWVKDYVVPEFSQPK</sequence>
<dbReference type="EMBL" id="BARV01025597">
    <property type="protein sequence ID" value="GAI45572.1"/>
    <property type="molecule type" value="Genomic_DNA"/>
</dbReference>
<proteinExistence type="predicted"/>
<protein>
    <submittedName>
        <fullName evidence="1">Uncharacterized protein</fullName>
    </submittedName>
</protein>
<accession>X1NNJ0</accession>
<dbReference type="AlphaFoldDB" id="X1NNJ0"/>
<gene>
    <name evidence="1" type="ORF">S06H3_41517</name>
</gene>
<comment type="caution">
    <text evidence="1">The sequence shown here is derived from an EMBL/GenBank/DDBJ whole genome shotgun (WGS) entry which is preliminary data.</text>
</comment>
<organism evidence="1">
    <name type="scientific">marine sediment metagenome</name>
    <dbReference type="NCBI Taxonomy" id="412755"/>
    <lineage>
        <taxon>unclassified sequences</taxon>
        <taxon>metagenomes</taxon>
        <taxon>ecological metagenomes</taxon>
    </lineage>
</organism>